<reference evidence="2" key="1">
    <citation type="submission" date="2025-08" db="UniProtKB">
        <authorList>
            <consortium name="RefSeq"/>
        </authorList>
    </citation>
    <scope>IDENTIFICATION</scope>
</reference>
<dbReference type="Pfam" id="PF00400">
    <property type="entry name" value="WD40"/>
    <property type="match status" value="1"/>
</dbReference>
<sequence>MNFSELYRQSNQLCEFSPNGEFLAIGSHYKLIIRNVITSQIEHLFTCMDFIQYIEWSRDSSLILCGMFKRGLVQVWSLKYLDWSCKIDEGSAGLRNVHWGPDGLHILTTADFNLRITVWSLTNKSISYIRYPKQCEKGYDYSQDGLFMALAERRDCSDFISIFACKSWELIKHFSCATDDLSGLKWSPSARILAVWDSLLMYKILIYSADGYLLRKYSPYEHALGIKCVSWSPTGQFLAIGSFDEKVRLLNNISWKTSMEKGHPLVVKPDKVTIYKEEVSMGPLPTSFEEISSAMVALCSKESKYHIVKEALEIPSIKPSLTKANPELGVSQVEFSCNSRYFYTKNDNMPCVLWIWDVKNLCLSHILVHLSPIKHVRWDPTSVRLALSTGNKQLYMWTPSGCLSAEIPIDAMFQVNTLKWHPDGSALVLIGKEKTCISYLTGEQTDDQ</sequence>
<dbReference type="KEGG" id="osn:115217611"/>
<dbReference type="SUPFAM" id="SSF50978">
    <property type="entry name" value="WD40 repeat-like"/>
    <property type="match status" value="1"/>
</dbReference>
<evidence type="ECO:0000313" key="1">
    <source>
        <dbReference type="Proteomes" id="UP000515154"/>
    </source>
</evidence>
<dbReference type="InterPro" id="IPR052778">
    <property type="entry name" value="Centrosome-WD_assoc"/>
</dbReference>
<keyword evidence="1" id="KW-1185">Reference proteome</keyword>
<protein>
    <submittedName>
        <fullName evidence="2">WD repeat-containing protein WRAP73-like</fullName>
    </submittedName>
</protein>
<dbReference type="SMART" id="SM00320">
    <property type="entry name" value="WD40"/>
    <property type="match status" value="5"/>
</dbReference>
<dbReference type="PANTHER" id="PTHR16220">
    <property type="entry name" value="WD REPEAT PROTEIN 8-RELATED"/>
    <property type="match status" value="1"/>
</dbReference>
<dbReference type="GO" id="GO:0005815">
    <property type="term" value="C:microtubule organizing center"/>
    <property type="evidence" value="ECO:0007669"/>
    <property type="project" value="TreeGrafter"/>
</dbReference>
<dbReference type="GO" id="GO:1990811">
    <property type="term" value="C:MWP complex"/>
    <property type="evidence" value="ECO:0007669"/>
    <property type="project" value="TreeGrafter"/>
</dbReference>
<dbReference type="RefSeq" id="XP_029643226.1">
    <property type="nucleotide sequence ID" value="XM_029787366.2"/>
</dbReference>
<dbReference type="PANTHER" id="PTHR16220:SF0">
    <property type="entry name" value="WD REPEAT-CONTAINING PROTEIN WRAP73"/>
    <property type="match status" value="1"/>
</dbReference>
<dbReference type="InterPro" id="IPR036322">
    <property type="entry name" value="WD40_repeat_dom_sf"/>
</dbReference>
<dbReference type="AlphaFoldDB" id="A0A6P7SZL0"/>
<name>A0A6P7SZL0_9MOLL</name>
<dbReference type="InterPro" id="IPR015943">
    <property type="entry name" value="WD40/YVTN_repeat-like_dom_sf"/>
</dbReference>
<dbReference type="Gene3D" id="2.130.10.10">
    <property type="entry name" value="YVTN repeat-like/Quinoprotein amine dehydrogenase"/>
    <property type="match status" value="2"/>
</dbReference>
<proteinExistence type="predicted"/>
<gene>
    <name evidence="2" type="primary">LOC115217611</name>
</gene>
<evidence type="ECO:0000313" key="2">
    <source>
        <dbReference type="RefSeq" id="XP_029643226.1"/>
    </source>
</evidence>
<dbReference type="InterPro" id="IPR001680">
    <property type="entry name" value="WD40_rpt"/>
</dbReference>
<accession>A0A6P7SZL0</accession>
<organism evidence="1 2">
    <name type="scientific">Octopus sinensis</name>
    <name type="common">East Asian common octopus</name>
    <dbReference type="NCBI Taxonomy" id="2607531"/>
    <lineage>
        <taxon>Eukaryota</taxon>
        <taxon>Metazoa</taxon>
        <taxon>Spiralia</taxon>
        <taxon>Lophotrochozoa</taxon>
        <taxon>Mollusca</taxon>
        <taxon>Cephalopoda</taxon>
        <taxon>Coleoidea</taxon>
        <taxon>Octopodiformes</taxon>
        <taxon>Octopoda</taxon>
        <taxon>Incirrata</taxon>
        <taxon>Octopodidae</taxon>
        <taxon>Octopus</taxon>
    </lineage>
</organism>
<dbReference type="Proteomes" id="UP000515154">
    <property type="component" value="Linkage group LG1"/>
</dbReference>